<organism evidence="1 2">
    <name type="scientific">Onishia taeanensis</name>
    <dbReference type="NCBI Taxonomy" id="284577"/>
    <lineage>
        <taxon>Bacteria</taxon>
        <taxon>Pseudomonadati</taxon>
        <taxon>Pseudomonadota</taxon>
        <taxon>Gammaproteobacteria</taxon>
        <taxon>Oceanospirillales</taxon>
        <taxon>Halomonadaceae</taxon>
        <taxon>Onishia</taxon>
    </lineage>
</organism>
<proteinExistence type="predicted"/>
<evidence type="ECO:0000313" key="2">
    <source>
        <dbReference type="Proteomes" id="UP000198641"/>
    </source>
</evidence>
<sequence>MPGMTQTNHPDRNGITAGSFPRRFMTVTIEAGQVQPAGAVLGKVSASSKYKLSATAAGDGSESPVVVLFEDVDATDGAVDAEAMISGDVRADKLKIGTGHTLETVRDALRPLSLFID</sequence>
<keyword evidence="2" id="KW-1185">Reference proteome</keyword>
<dbReference type="InterPro" id="IPR004195">
    <property type="entry name" value="Head_decoration_D"/>
</dbReference>
<name>A0A1G7NEW2_9GAMM</name>
<dbReference type="Proteomes" id="UP000198641">
    <property type="component" value="Unassembled WGS sequence"/>
</dbReference>
<dbReference type="Gene3D" id="2.40.300.10">
    <property type="entry name" value="Head decoration protein D"/>
    <property type="match status" value="1"/>
</dbReference>
<evidence type="ECO:0000313" key="1">
    <source>
        <dbReference type="EMBL" id="SDF72655.1"/>
    </source>
</evidence>
<gene>
    <name evidence="1" type="ORF">SAMN05216571_101406</name>
</gene>
<dbReference type="RefSeq" id="WP_217629301.1">
    <property type="nucleotide sequence ID" value="NZ_FNCI01000001.1"/>
</dbReference>
<dbReference type="EMBL" id="FNCI01000001">
    <property type="protein sequence ID" value="SDF72655.1"/>
    <property type="molecule type" value="Genomic_DNA"/>
</dbReference>
<dbReference type="AlphaFoldDB" id="A0A1G7NEW2"/>
<dbReference type="STRING" id="284577.SAMN05216571_101406"/>
<reference evidence="1 2" key="1">
    <citation type="submission" date="2016-10" db="EMBL/GenBank/DDBJ databases">
        <authorList>
            <person name="de Groot N.N."/>
        </authorList>
    </citation>
    <scope>NUCLEOTIDE SEQUENCE [LARGE SCALE GENOMIC DNA]</scope>
    <source>
        <strain evidence="1 2">BH539</strain>
    </source>
</reference>
<protein>
    <submittedName>
        <fullName evidence="1">Bacteriophage lambda head decoration protein D</fullName>
    </submittedName>
</protein>
<accession>A0A1G7NEW2</accession>
<dbReference type="Pfam" id="PF02924">
    <property type="entry name" value="HDPD"/>
    <property type="match status" value="1"/>
</dbReference>